<evidence type="ECO:0000256" key="6">
    <source>
        <dbReference type="SAM" id="Phobius"/>
    </source>
</evidence>
<keyword evidence="6" id="KW-0812">Transmembrane</keyword>
<keyword evidence="4" id="KW-0677">Repeat</keyword>
<feature type="transmembrane region" description="Helical" evidence="6">
    <location>
        <begin position="417"/>
        <end position="440"/>
    </location>
</feature>
<feature type="transmembrane region" description="Helical" evidence="6">
    <location>
        <begin position="349"/>
        <end position="369"/>
    </location>
</feature>
<dbReference type="InterPro" id="IPR001611">
    <property type="entry name" value="Leu-rich_rpt"/>
</dbReference>
<protein>
    <submittedName>
        <fullName evidence="7">L domain-like protein</fullName>
    </submittedName>
</protein>
<evidence type="ECO:0000313" key="7">
    <source>
        <dbReference type="EMBL" id="OEU06031.1"/>
    </source>
</evidence>
<keyword evidence="3" id="KW-0732">Signal</keyword>
<accession>A0A1E7EJF6</accession>
<comment type="subcellular location">
    <subcellularLocation>
        <location evidence="1">Membrane</location>
        <topology evidence="1">Single-pass membrane protein</topology>
    </subcellularLocation>
</comment>
<keyword evidence="6" id="KW-0472">Membrane</keyword>
<dbReference type="OrthoDB" id="204884at2759"/>
<dbReference type="AlphaFoldDB" id="A0A1E7EJF6"/>
<feature type="region of interest" description="Disordered" evidence="5">
    <location>
        <begin position="185"/>
        <end position="217"/>
    </location>
</feature>
<dbReference type="PANTHER" id="PTHR48053">
    <property type="entry name" value="LEUCINE RICH REPEAT FAMILY PROTEIN, EXPRESSED"/>
    <property type="match status" value="1"/>
</dbReference>
<sequence>MSLPQDKNDYIECGNIGIDDDDENNNSNHAAHTESNNSSSFIATDDYSTSNSDKNEGNKSIDVPVVFASEDYNSKNNDDGIMLVSTSTVAKKMKKKKLSSNAKTNTKKVNPSSVKPKDKEEEIEKEEEEGGVGCNNKEVVVLVLPPVESNTNNSSSSTIIGKSNNNILVSKLNNSEEIVHISDSLSEEGRDDNGGSNKNVAEQPVLPNNEDDFSSTFSSKPYPADTYSLLSLHGPVGNPSYFSYGLMVYLFQMTFLVLMVLSVTHPHWSSNGDGDNPDGGRGSVLARLAYFVPSHVSPLVRATQITATLSYIIFADSTVLDVVTAVELFPRFNQATSDDKLGCMVFASILRLSQGIFAITVTLLLIVTSSTTIEIILNFTAINFISTLDDVGFEIIKRGKYGPKFEEEAKRIEKLHVRYFCTIIPVGVILFSMICFMIFLQESNNHWVTKIFRVQFQDEEQGLQVYNGCYQKNEDAINRYEGFRRKLYESFGYNSESAKFGYCIDDRRWILFNGDNTNPCEAGGNDNELARSSKTDTFDVSTMFEEQWYTSSNTPLNLYFVEENGDIELKNNTCSSFIGDSNCDSVFNDFDSQYDGGDCCAATCSGSNCGVGSLKNAFGATNKIAFGDGFPNCVDPDMVPITIRLDNIIRSSGRVEQEPVKSLLFIDCDGSNVLNIYVDKSMENQTETIMVNDGADCTMTIRNDSSYYSPIWYADYTILHGGKKSIESNSIVVTQSSSAKESTYGFKRIPVCYFDKLYDYIDSLTVYTGINFDPTAKAIDWLINDESENSMFNDELTGSIPSEIGLMTSLVNLDLRGNAFTGSIPSEIGLMTSLSNLYLNNNALYVIFDSVNNKLTGSIPSEIGLMTSLVNLYLYDNKLTGSIPSEIGLMTSLTFLDLRGNAFTGSIPSEIGLMTSLSNLYLSKKSIESNSIVVTQSSSAKESTYGFKRIPVCYFDKLYDYIDSLTVYTGINFDPTAKAIDWLINDESENSMCEDPFFLERYALAVIYFATYSGCKYTMISTMRHCVWPNIICDEGTVISLEMINDELTGSIPSEIGLMTSLVNLDLRGNAFTGSIPSEIGLMTSIGYLQYQRNVRVVLWKSSLQVKIPGINDFDSFVTIWQEGINNKYYTVPQEEETPYVTVDVSARDSTVLDQYDKVLALKARAGTELTYDEMIAKIVNTDRKRDEEWGEGMIAEAGKTGKEKEIAENKPEKYIARRSSLFEIDNIHRMSGLGLATKDAAGDDEDSQSRRRSRQSFIETGKFE</sequence>
<evidence type="ECO:0000313" key="8">
    <source>
        <dbReference type="Proteomes" id="UP000095751"/>
    </source>
</evidence>
<feature type="region of interest" description="Disordered" evidence="5">
    <location>
        <begin position="94"/>
        <end position="131"/>
    </location>
</feature>
<feature type="region of interest" description="Disordered" evidence="5">
    <location>
        <begin position="1"/>
        <end position="59"/>
    </location>
</feature>
<dbReference type="FunFam" id="3.80.10.10:FF:000041">
    <property type="entry name" value="LRR receptor-like serine/threonine-protein kinase ERECTA"/>
    <property type="match status" value="1"/>
</dbReference>
<feature type="region of interest" description="Disordered" evidence="5">
    <location>
        <begin position="1234"/>
        <end position="1265"/>
    </location>
</feature>
<gene>
    <name evidence="7" type="ORF">FRACYDRAFT_256709</name>
</gene>
<feature type="compositionally biased region" description="Polar residues" evidence="5">
    <location>
        <begin position="27"/>
        <end position="52"/>
    </location>
</feature>
<dbReference type="EMBL" id="KV784432">
    <property type="protein sequence ID" value="OEU06031.1"/>
    <property type="molecule type" value="Genomic_DNA"/>
</dbReference>
<dbReference type="Proteomes" id="UP000095751">
    <property type="component" value="Unassembled WGS sequence"/>
</dbReference>
<keyword evidence="6" id="KW-1133">Transmembrane helix</keyword>
<evidence type="ECO:0000256" key="3">
    <source>
        <dbReference type="ARBA" id="ARBA00022729"/>
    </source>
</evidence>
<feature type="compositionally biased region" description="Low complexity" evidence="5">
    <location>
        <begin position="99"/>
        <end position="108"/>
    </location>
</feature>
<name>A0A1E7EJF6_9STRA</name>
<dbReference type="InParanoid" id="A0A1E7EJF6"/>
<dbReference type="SUPFAM" id="SSF52058">
    <property type="entry name" value="L domain-like"/>
    <property type="match status" value="1"/>
</dbReference>
<reference evidence="7 8" key="1">
    <citation type="submission" date="2016-09" db="EMBL/GenBank/DDBJ databases">
        <title>Extensive genetic diversity and differential bi-allelic expression allows diatom success in the polar Southern Ocean.</title>
        <authorList>
            <consortium name="DOE Joint Genome Institute"/>
            <person name="Mock T."/>
            <person name="Otillar R.P."/>
            <person name="Strauss J."/>
            <person name="Dupont C."/>
            <person name="Frickenhaus S."/>
            <person name="Maumus F."/>
            <person name="Mcmullan M."/>
            <person name="Sanges R."/>
            <person name="Schmutz J."/>
            <person name="Toseland A."/>
            <person name="Valas R."/>
            <person name="Veluchamy A."/>
            <person name="Ward B.J."/>
            <person name="Allen A."/>
            <person name="Barry K."/>
            <person name="Falciatore A."/>
            <person name="Ferrante M."/>
            <person name="Fortunato A.E."/>
            <person name="Gloeckner G."/>
            <person name="Gruber A."/>
            <person name="Hipkin R."/>
            <person name="Janech M."/>
            <person name="Kroth P."/>
            <person name="Leese F."/>
            <person name="Lindquist E."/>
            <person name="Lyon B.R."/>
            <person name="Martin J."/>
            <person name="Mayer C."/>
            <person name="Parker M."/>
            <person name="Quesneville H."/>
            <person name="Raymond J."/>
            <person name="Uhlig C."/>
            <person name="Valentin K.U."/>
            <person name="Worden A.Z."/>
            <person name="Armbrust E.V."/>
            <person name="Bowler C."/>
            <person name="Green B."/>
            <person name="Moulton V."/>
            <person name="Van Oosterhout C."/>
            <person name="Grigoriev I."/>
        </authorList>
    </citation>
    <scope>NUCLEOTIDE SEQUENCE [LARGE SCALE GENOMIC DNA]</scope>
    <source>
        <strain evidence="7 8">CCMP1102</strain>
    </source>
</reference>
<evidence type="ECO:0000256" key="4">
    <source>
        <dbReference type="ARBA" id="ARBA00022737"/>
    </source>
</evidence>
<dbReference type="PANTHER" id="PTHR48053:SF126">
    <property type="entry name" value="MDIS1-INTERACTING RECEPTOR LIKE KINASE 2-LIKE ISOFORM X1"/>
    <property type="match status" value="1"/>
</dbReference>
<keyword evidence="8" id="KW-1185">Reference proteome</keyword>
<dbReference type="Gene3D" id="3.80.10.10">
    <property type="entry name" value="Ribonuclease Inhibitor"/>
    <property type="match status" value="3"/>
</dbReference>
<evidence type="ECO:0000256" key="1">
    <source>
        <dbReference type="ARBA" id="ARBA00004167"/>
    </source>
</evidence>
<dbReference type="KEGG" id="fcy:FRACYDRAFT_256709"/>
<dbReference type="InterPro" id="IPR051716">
    <property type="entry name" value="Plant_RL_S/T_kinase"/>
</dbReference>
<evidence type="ECO:0000256" key="2">
    <source>
        <dbReference type="ARBA" id="ARBA00022614"/>
    </source>
</evidence>
<dbReference type="Pfam" id="PF00560">
    <property type="entry name" value="LRR_1"/>
    <property type="match status" value="4"/>
</dbReference>
<dbReference type="GO" id="GO:0016020">
    <property type="term" value="C:membrane"/>
    <property type="evidence" value="ECO:0007669"/>
    <property type="project" value="UniProtKB-SubCell"/>
</dbReference>
<keyword evidence="2" id="KW-0433">Leucine-rich repeat</keyword>
<feature type="transmembrane region" description="Helical" evidence="6">
    <location>
        <begin position="241"/>
        <end position="261"/>
    </location>
</feature>
<evidence type="ECO:0000256" key="5">
    <source>
        <dbReference type="SAM" id="MobiDB-lite"/>
    </source>
</evidence>
<proteinExistence type="predicted"/>
<feature type="compositionally biased region" description="Basic and acidic residues" evidence="5">
    <location>
        <begin position="1"/>
        <end position="10"/>
    </location>
</feature>
<dbReference type="InterPro" id="IPR032675">
    <property type="entry name" value="LRR_dom_sf"/>
</dbReference>
<organism evidence="7 8">
    <name type="scientific">Fragilariopsis cylindrus CCMP1102</name>
    <dbReference type="NCBI Taxonomy" id="635003"/>
    <lineage>
        <taxon>Eukaryota</taxon>
        <taxon>Sar</taxon>
        <taxon>Stramenopiles</taxon>
        <taxon>Ochrophyta</taxon>
        <taxon>Bacillariophyta</taxon>
        <taxon>Bacillariophyceae</taxon>
        <taxon>Bacillariophycidae</taxon>
        <taxon>Bacillariales</taxon>
        <taxon>Bacillariaceae</taxon>
        <taxon>Fragilariopsis</taxon>
    </lineage>
</organism>